<dbReference type="Pfam" id="PF07859">
    <property type="entry name" value="Abhydrolase_3"/>
    <property type="match status" value="1"/>
</dbReference>
<sequence length="264" mass="28374">MDLSDAYANGPYIAQAETYPPRWREAARGFRAALAAEGRLREGIRYGDGAREALDLFLPEGTPEGLMVFVHGGYWMAFSRSDWSHLARGAVESGWAVALPSYDLCPDIRISGITRQIAAAVTVAAGEVAGPIRLAGHSAGGHLVARMPAPGVLPGEVATRIAHVMPISPLSDLRPLMQTGMNAKLGLDEDEARAESPVAMAPPACLVTVWVGGDERPVFLEQARWLSEAWGCSLVIDDGRHHFDVVDGLETPDSEMTRTLLHKA</sequence>
<proteinExistence type="predicted"/>
<organism evidence="3 4">
    <name type="scientific">Salipiger thiooxidans</name>
    <dbReference type="NCBI Taxonomy" id="282683"/>
    <lineage>
        <taxon>Bacteria</taxon>
        <taxon>Pseudomonadati</taxon>
        <taxon>Pseudomonadota</taxon>
        <taxon>Alphaproteobacteria</taxon>
        <taxon>Rhodobacterales</taxon>
        <taxon>Roseobacteraceae</taxon>
        <taxon>Salipiger</taxon>
    </lineage>
</organism>
<dbReference type="InterPro" id="IPR050300">
    <property type="entry name" value="GDXG_lipolytic_enzyme"/>
</dbReference>
<dbReference type="InterPro" id="IPR013094">
    <property type="entry name" value="AB_hydrolase_3"/>
</dbReference>
<protein>
    <submittedName>
        <fullName evidence="3">Alpha/beta hydrolase family protein</fullName>
    </submittedName>
</protein>
<evidence type="ECO:0000313" key="3">
    <source>
        <dbReference type="EMBL" id="SDE37113.1"/>
    </source>
</evidence>
<dbReference type="STRING" id="282683.SAMN04488105_10370"/>
<feature type="domain" description="Alpha/beta hydrolase fold-3" evidence="2">
    <location>
        <begin position="67"/>
        <end position="175"/>
    </location>
</feature>
<dbReference type="PANTHER" id="PTHR48081">
    <property type="entry name" value="AB HYDROLASE SUPERFAMILY PROTEIN C4A8.06C"/>
    <property type="match status" value="1"/>
</dbReference>
<dbReference type="PANTHER" id="PTHR48081:SF33">
    <property type="entry name" value="KYNURENINE FORMAMIDASE"/>
    <property type="match status" value="1"/>
</dbReference>
<dbReference type="RefSeq" id="WP_089956062.1">
    <property type="nucleotide sequence ID" value="NZ_FNAV01000003.1"/>
</dbReference>
<dbReference type="Proteomes" id="UP000198994">
    <property type="component" value="Unassembled WGS sequence"/>
</dbReference>
<dbReference type="InterPro" id="IPR029058">
    <property type="entry name" value="AB_hydrolase_fold"/>
</dbReference>
<keyword evidence="1 3" id="KW-0378">Hydrolase</keyword>
<dbReference type="GO" id="GO:0016787">
    <property type="term" value="F:hydrolase activity"/>
    <property type="evidence" value="ECO:0007669"/>
    <property type="project" value="UniProtKB-KW"/>
</dbReference>
<dbReference type="SUPFAM" id="SSF53474">
    <property type="entry name" value="alpha/beta-Hydrolases"/>
    <property type="match status" value="1"/>
</dbReference>
<reference evidence="4" key="1">
    <citation type="submission" date="2016-10" db="EMBL/GenBank/DDBJ databases">
        <authorList>
            <person name="Varghese N."/>
            <person name="Submissions S."/>
        </authorList>
    </citation>
    <scope>NUCLEOTIDE SEQUENCE [LARGE SCALE GENOMIC DNA]</scope>
    <source>
        <strain evidence="4">DSM 10146</strain>
    </source>
</reference>
<dbReference type="OrthoDB" id="9771666at2"/>
<dbReference type="Gene3D" id="3.40.50.1820">
    <property type="entry name" value="alpha/beta hydrolase"/>
    <property type="match status" value="1"/>
</dbReference>
<evidence type="ECO:0000259" key="2">
    <source>
        <dbReference type="Pfam" id="PF07859"/>
    </source>
</evidence>
<keyword evidence="4" id="KW-1185">Reference proteome</keyword>
<gene>
    <name evidence="3" type="ORF">SAMN04488105_10370</name>
</gene>
<accession>A0A1G7CCZ6</accession>
<dbReference type="EMBL" id="FNAV01000003">
    <property type="protein sequence ID" value="SDE37113.1"/>
    <property type="molecule type" value="Genomic_DNA"/>
</dbReference>
<evidence type="ECO:0000256" key="1">
    <source>
        <dbReference type="ARBA" id="ARBA00022801"/>
    </source>
</evidence>
<evidence type="ECO:0000313" key="4">
    <source>
        <dbReference type="Proteomes" id="UP000198994"/>
    </source>
</evidence>
<dbReference type="AlphaFoldDB" id="A0A1G7CCZ6"/>
<name>A0A1G7CCZ6_9RHOB</name>